<evidence type="ECO:0000313" key="8">
    <source>
        <dbReference type="EMBL" id="KXO94244.1"/>
    </source>
</evidence>
<evidence type="ECO:0000256" key="1">
    <source>
        <dbReference type="ARBA" id="ARBA00010617"/>
    </source>
</evidence>
<dbReference type="Pfam" id="PF00067">
    <property type="entry name" value="p450"/>
    <property type="match status" value="1"/>
</dbReference>
<dbReference type="InterPro" id="IPR001128">
    <property type="entry name" value="Cyt_P450"/>
</dbReference>
<evidence type="ECO:0000256" key="2">
    <source>
        <dbReference type="ARBA" id="ARBA00022617"/>
    </source>
</evidence>
<evidence type="ECO:0000313" key="9">
    <source>
        <dbReference type="Proteomes" id="UP000070409"/>
    </source>
</evidence>
<dbReference type="PANTHER" id="PTHR46696:SF1">
    <property type="entry name" value="CYTOCHROME P450 YJIB-RELATED"/>
    <property type="match status" value="1"/>
</dbReference>
<dbReference type="InterPro" id="IPR017972">
    <property type="entry name" value="Cyt_P450_CS"/>
</dbReference>
<gene>
    <name evidence="8" type="ORF">AXK61_23945</name>
</gene>
<sequence length="411" mass="45176">MSTSEQPAPLYGEDYYRDPHPLFSSTREQGPVHPVAFPAINAWLVTGYDAAHAALGDDRLGKNHARANAQWHAKASIMPEPQHSRLQVHLLHQDPPRHTAMRAMIADHFTARRSEAHRAGIRAHVHALIDDLPVGSVDFIEGFAGRLPFLALRDAIGLPDNLAQQFDPAWGGVVAPVGPDDPRRPHYEGLLRGLEGYIADVVAHFTGGSGDQSVLLARLVREHEHGDLTSNELSSIIFQLLAAGQDPVTNQLGMAILTLLRHPDAHAWLVAHPDGIDRATEELLRYESAFGQTTWRFFTEDTEFGDHTVPAGDSVIISLMAANRDPAKFRCPAELDLQRTPNPHLAFGHGVHFCPGAHLARIQIQETLTAITARIADLRLDCEETDLEFLHAPLARGVTKLPIRYSAVKPA</sequence>
<dbReference type="RefSeq" id="WP_068746385.1">
    <property type="nucleotide sequence ID" value="NZ_LSRE01000033.1"/>
</dbReference>
<dbReference type="Gene3D" id="1.10.630.10">
    <property type="entry name" value="Cytochrome P450"/>
    <property type="match status" value="1"/>
</dbReference>
<evidence type="ECO:0000256" key="5">
    <source>
        <dbReference type="ARBA" id="ARBA00023004"/>
    </source>
</evidence>
<dbReference type="InterPro" id="IPR036396">
    <property type="entry name" value="Cyt_P450_sf"/>
</dbReference>
<dbReference type="PRINTS" id="PR00359">
    <property type="entry name" value="BP450"/>
</dbReference>
<reference evidence="8 9" key="1">
    <citation type="submission" date="2016-02" db="EMBL/GenBank/DDBJ databases">
        <authorList>
            <person name="Teng J.L."/>
            <person name="Tang Y."/>
            <person name="Huang Y."/>
            <person name="Guo F."/>
            <person name="Wei W."/>
            <person name="Chen J.H."/>
            <person name="Wong S.Y."/>
            <person name="Lau S.K."/>
            <person name="Woo P.C."/>
        </authorList>
    </citation>
    <scope>NUCLEOTIDE SEQUENCE [LARGE SCALE GENOMIC DNA]</scope>
    <source>
        <strain evidence="8 9">JCM 13375</strain>
    </source>
</reference>
<evidence type="ECO:0000256" key="7">
    <source>
        <dbReference type="RuleBase" id="RU000461"/>
    </source>
</evidence>
<comment type="caution">
    <text evidence="8">The sequence shown here is derived from an EMBL/GenBank/DDBJ whole genome shotgun (WGS) entry which is preliminary data.</text>
</comment>
<accession>A0A137Z7U0</accession>
<dbReference type="PANTHER" id="PTHR46696">
    <property type="entry name" value="P450, PUTATIVE (EUROFUNG)-RELATED"/>
    <property type="match status" value="1"/>
</dbReference>
<keyword evidence="9" id="KW-1185">Reference proteome</keyword>
<dbReference type="EMBL" id="LSRE01000033">
    <property type="protein sequence ID" value="KXO94244.1"/>
    <property type="molecule type" value="Genomic_DNA"/>
</dbReference>
<keyword evidence="4 7" id="KW-0560">Oxidoreductase</keyword>
<dbReference type="InterPro" id="IPR002397">
    <property type="entry name" value="Cyt_P450_B"/>
</dbReference>
<name>A0A137Z7U0_9ACTN</name>
<protein>
    <submittedName>
        <fullName evidence="8">Cytochrome</fullName>
    </submittedName>
</protein>
<keyword evidence="3 7" id="KW-0479">Metal-binding</keyword>
<keyword evidence="6 7" id="KW-0503">Monooxygenase</keyword>
<dbReference type="PROSITE" id="PS00086">
    <property type="entry name" value="CYTOCHROME_P450"/>
    <property type="match status" value="1"/>
</dbReference>
<organism evidence="8 9">
    <name type="scientific">Tsukamurella pseudospumae</name>
    <dbReference type="NCBI Taxonomy" id="239498"/>
    <lineage>
        <taxon>Bacteria</taxon>
        <taxon>Bacillati</taxon>
        <taxon>Actinomycetota</taxon>
        <taxon>Actinomycetes</taxon>
        <taxon>Mycobacteriales</taxon>
        <taxon>Tsukamurellaceae</taxon>
        <taxon>Tsukamurella</taxon>
    </lineage>
</organism>
<evidence type="ECO:0000256" key="3">
    <source>
        <dbReference type="ARBA" id="ARBA00022723"/>
    </source>
</evidence>
<keyword evidence="2 7" id="KW-0349">Heme</keyword>
<dbReference type="SUPFAM" id="SSF48264">
    <property type="entry name" value="Cytochrome P450"/>
    <property type="match status" value="1"/>
</dbReference>
<evidence type="ECO:0000256" key="6">
    <source>
        <dbReference type="ARBA" id="ARBA00023033"/>
    </source>
</evidence>
<proteinExistence type="inferred from homology"/>
<comment type="similarity">
    <text evidence="1 7">Belongs to the cytochrome P450 family.</text>
</comment>
<keyword evidence="5 7" id="KW-0408">Iron</keyword>
<evidence type="ECO:0000256" key="4">
    <source>
        <dbReference type="ARBA" id="ARBA00023002"/>
    </source>
</evidence>
<dbReference type="Proteomes" id="UP000070409">
    <property type="component" value="Unassembled WGS sequence"/>
</dbReference>